<protein>
    <submittedName>
        <fullName evidence="1">Uncharacterized protein</fullName>
    </submittedName>
</protein>
<comment type="caution">
    <text evidence="1">The sequence shown here is derived from an EMBL/GenBank/DDBJ whole genome shotgun (WGS) entry which is preliminary data.</text>
</comment>
<accession>A0A0R3MDF2</accession>
<reference evidence="1 2" key="1">
    <citation type="submission" date="2014-03" db="EMBL/GenBank/DDBJ databases">
        <title>Bradyrhizobium valentinum sp. nov., isolated from effective nodules of Lupinus mariae-josephae, a lupine endemic of basic-lime soils in Eastern Spain.</title>
        <authorList>
            <person name="Duran D."/>
            <person name="Rey L."/>
            <person name="Navarro A."/>
            <person name="Busquets A."/>
            <person name="Imperial J."/>
            <person name="Ruiz-Argueso T."/>
        </authorList>
    </citation>
    <scope>NUCLEOTIDE SEQUENCE [LARGE SCALE GENOMIC DNA]</scope>
    <source>
        <strain evidence="1 2">CCBAU 23086</strain>
    </source>
</reference>
<evidence type="ECO:0000313" key="2">
    <source>
        <dbReference type="Proteomes" id="UP000051660"/>
    </source>
</evidence>
<organism evidence="1 2">
    <name type="scientific">Bradyrhizobium lablabi</name>
    <dbReference type="NCBI Taxonomy" id="722472"/>
    <lineage>
        <taxon>Bacteria</taxon>
        <taxon>Pseudomonadati</taxon>
        <taxon>Pseudomonadota</taxon>
        <taxon>Alphaproteobacteria</taxon>
        <taxon>Hyphomicrobiales</taxon>
        <taxon>Nitrobacteraceae</taxon>
        <taxon>Bradyrhizobium</taxon>
    </lineage>
</organism>
<evidence type="ECO:0000313" key="1">
    <source>
        <dbReference type="EMBL" id="KRR18296.1"/>
    </source>
</evidence>
<sequence>MSLLPIAPDASKFQRTLDETASTGGLFIFVGIRHLVADHIGSQFGCALCALLGCRKDTGLLE</sequence>
<gene>
    <name evidence="1" type="ORF">CQ14_40225</name>
</gene>
<dbReference type="AlphaFoldDB" id="A0A0R3MDF2"/>
<dbReference type="Proteomes" id="UP000051660">
    <property type="component" value="Unassembled WGS sequence"/>
</dbReference>
<dbReference type="EMBL" id="LLYB01000108">
    <property type="protein sequence ID" value="KRR18296.1"/>
    <property type="molecule type" value="Genomic_DNA"/>
</dbReference>
<proteinExistence type="predicted"/>
<name>A0A0R3MDF2_9BRAD</name>